<protein>
    <submittedName>
        <fullName evidence="1">Uncharacterized protein</fullName>
    </submittedName>
</protein>
<accession>A0A7Y9Y1Y5</accession>
<dbReference type="RefSeq" id="WP_179408892.1">
    <property type="nucleotide sequence ID" value="NZ_BMGF01000016.1"/>
</dbReference>
<reference evidence="1 2" key="1">
    <citation type="submission" date="2020-07" db="EMBL/GenBank/DDBJ databases">
        <title>Genomic Encyclopedia of Type Strains, Phase IV (KMG-IV): sequencing the most valuable type-strain genomes for metagenomic binning, comparative biology and taxonomic classification.</title>
        <authorList>
            <person name="Goeker M."/>
        </authorList>
    </citation>
    <scope>NUCLEOTIDE SEQUENCE [LARGE SCALE GENOMIC DNA]</scope>
    <source>
        <strain evidence="1 2">DSM 29043</strain>
    </source>
</reference>
<gene>
    <name evidence="1" type="ORF">FHS75_003487</name>
</gene>
<evidence type="ECO:0000313" key="1">
    <source>
        <dbReference type="EMBL" id="NYH97126.1"/>
    </source>
</evidence>
<keyword evidence="2" id="KW-1185">Reference proteome</keyword>
<dbReference type="EMBL" id="JACBZF010000014">
    <property type="protein sequence ID" value="NYH97126.1"/>
    <property type="molecule type" value="Genomic_DNA"/>
</dbReference>
<dbReference type="Proteomes" id="UP000522081">
    <property type="component" value="Unassembled WGS sequence"/>
</dbReference>
<proteinExistence type="predicted"/>
<sequence length="69" mass="7753">MNDAINRFMEQQRERDRLLNEAIGGKSYLSTLDADSAITKTMRDLVEGPSIAKMMGGDSLFEGIAWMVR</sequence>
<dbReference type="AlphaFoldDB" id="A0A7Y9Y1Y5"/>
<evidence type="ECO:0000313" key="2">
    <source>
        <dbReference type="Proteomes" id="UP000522081"/>
    </source>
</evidence>
<organism evidence="1 2">
    <name type="scientific">Novosphingobium marinum</name>
    <dbReference type="NCBI Taxonomy" id="1514948"/>
    <lineage>
        <taxon>Bacteria</taxon>
        <taxon>Pseudomonadati</taxon>
        <taxon>Pseudomonadota</taxon>
        <taxon>Alphaproteobacteria</taxon>
        <taxon>Sphingomonadales</taxon>
        <taxon>Sphingomonadaceae</taxon>
        <taxon>Novosphingobium</taxon>
    </lineage>
</organism>
<comment type="caution">
    <text evidence="1">The sequence shown here is derived from an EMBL/GenBank/DDBJ whole genome shotgun (WGS) entry which is preliminary data.</text>
</comment>
<name>A0A7Y9Y1Y5_9SPHN</name>